<dbReference type="STRING" id="994479.GCA_000194155_06963"/>
<reference evidence="3" key="1">
    <citation type="submission" date="2017-12" db="EMBL/GenBank/DDBJ databases">
        <title>Sequencing the genomes of 1000 Actinobacteria strains.</title>
        <authorList>
            <person name="Klenk H.-P."/>
        </authorList>
    </citation>
    <scope>NUCLEOTIDE SEQUENCE [LARGE SCALE GENOMIC DNA]</scope>
    <source>
        <strain evidence="3">DSM 44228</strain>
    </source>
</reference>
<evidence type="ECO:0000313" key="4">
    <source>
        <dbReference type="Proteomes" id="UP000233786"/>
    </source>
</evidence>
<feature type="domain" description="CHAT" evidence="2">
    <location>
        <begin position="1015"/>
        <end position="1295"/>
    </location>
</feature>
<keyword evidence="4" id="KW-1185">Reference proteome</keyword>
<protein>
    <submittedName>
        <fullName evidence="3">CHAT domain-containing protein</fullName>
    </submittedName>
</protein>
<sequence length="1296" mass="140668">MAQPDPHRHRDLAASAVALRARYEQTGDATALGKAISTLADAVRLAEHGEPMLAAMLAELGYVLRLEFERVRDVTAIDEAIAVGRRAAELCPSSSPQRAGILSYLAGSLLSASAVRKDPALVAEAVRDAREAVATTRQDDPLRAGRLGDLALALLAQRHVTGDQDARGEIVEMLREAIAGTGTDDPSRSWLLTNLGYALVLPGGNDLAGARLSEAVSVFEEAVAATPPEHANYGRSQYGLGTVLRMRWQHTHERALLDRAIDAVRAAVASVPADHGSARAWLSELAKLLAVRTSWWPRADLVEEAVAVYRRLLELDPENVTDRLGLAEALLARFASCTLDLRLVNEALDHVRVALGADMPDEQVRVLARSVEGECLEQLATAQQDLDLCEQAVDALRTVLRDFREPPGVEAGLWLRLSMALRTRHVLTGEGIQEAVEAARRAVALGEDALDTRHGSAQHALRLSTLANLLLRAADEDRADLDEAERVGRRAVRECPPDDLMRSRVLFEFSEILLARERRSGDPAELDEAIDLMREAEAVPVKVPEHTLHMSALASALIARYQRFADLRTLEEAIAVGRAAVDALPASNPERVNQLARLVGYLYEHYLRSAEESSITEAIETSRHLIAATPPNHPELGRRLANMALMLRARWFIDTGQPDDLRAALDVHRQAADALPDGHPVRGRALSNRSLALLDDYQETGREQSIVEAVDNARQAVAATPPGHPDRADTLGVLGHALGSLFERTGAIGHALEAIRVTQVATSITTAQPSKRFKNAELLGRLGATTDQWDVAAEGYREAVGLFPLLAPRNLHRMDLEHQVASAGRVASDAAASALWAGLDAEAFELLEQGRGVLLSRVLDSRDELAELRVKHPELAGEWEELRNELDATTGFGEIPPAAGTSGMPDSDRRHRLGRRRDQLLVRIRDVPGFVDFLRPASLAAMLPAAEAGPVVTINVSAWRCDALVLTGGETRIMRLPDLSTTELDERIPVFQEALVSTHSGDFAERATAQVVVRRTLSWLWDVVAGPVLEVLGYTAAPVEGAPWPRVWWSPTGLLNFLPLHAAGRFPGEPGEPVREDAAVLDRVVSSYTPTIRALSHARSRPAAPHQRLLAAAMPVTRGQHPLPYARAEVEDLAQQRGDVSLLIEEEATHDTVIAALRHSSWAHFACHAHSDPVSPSKSHLLLHDSPLSVIEISRLRLQDAELAYLSACSTARGSTRLADEAIHIASAFQLAGYRNVVGSLWSVADSTAAKVAKGFYHRLTSGLPPAVALHAVIRGLRDEEPLTPSAWAGYVHAGP</sequence>
<dbReference type="Gene3D" id="1.25.40.10">
    <property type="entry name" value="Tetratricopeptide repeat domain"/>
    <property type="match status" value="4"/>
</dbReference>
<evidence type="ECO:0000313" key="3">
    <source>
        <dbReference type="EMBL" id="PKW18245.1"/>
    </source>
</evidence>
<dbReference type="SUPFAM" id="SSF48452">
    <property type="entry name" value="TPR-like"/>
    <property type="match status" value="2"/>
</dbReference>
<name>A0A2N3Y5Q4_SACSN</name>
<evidence type="ECO:0000256" key="1">
    <source>
        <dbReference type="SAM" id="MobiDB-lite"/>
    </source>
</evidence>
<feature type="region of interest" description="Disordered" evidence="1">
    <location>
        <begin position="890"/>
        <end position="910"/>
    </location>
</feature>
<organism evidence="3 4">
    <name type="scientific">Saccharopolyspora spinosa</name>
    <dbReference type="NCBI Taxonomy" id="60894"/>
    <lineage>
        <taxon>Bacteria</taxon>
        <taxon>Bacillati</taxon>
        <taxon>Actinomycetota</taxon>
        <taxon>Actinomycetes</taxon>
        <taxon>Pseudonocardiales</taxon>
        <taxon>Pseudonocardiaceae</taxon>
        <taxon>Saccharopolyspora</taxon>
    </lineage>
</organism>
<dbReference type="OrthoDB" id="3206999at2"/>
<dbReference type="InterPro" id="IPR024983">
    <property type="entry name" value="CHAT_dom"/>
</dbReference>
<proteinExistence type="predicted"/>
<accession>A0A2N3Y5Q4</accession>
<dbReference type="EMBL" id="PJNB01000001">
    <property type="protein sequence ID" value="PKW18245.1"/>
    <property type="molecule type" value="Genomic_DNA"/>
</dbReference>
<comment type="caution">
    <text evidence="3">The sequence shown here is derived from an EMBL/GenBank/DDBJ whole genome shotgun (WGS) entry which is preliminary data.</text>
</comment>
<dbReference type="InterPro" id="IPR011990">
    <property type="entry name" value="TPR-like_helical_dom_sf"/>
</dbReference>
<dbReference type="Proteomes" id="UP000233786">
    <property type="component" value="Unassembled WGS sequence"/>
</dbReference>
<evidence type="ECO:0000259" key="2">
    <source>
        <dbReference type="Pfam" id="PF12770"/>
    </source>
</evidence>
<gene>
    <name evidence="3" type="ORF">A8926_6315</name>
</gene>
<dbReference type="RefSeq" id="WP_010314269.1">
    <property type="nucleotide sequence ID" value="NZ_CP061007.1"/>
</dbReference>
<dbReference type="Pfam" id="PF12770">
    <property type="entry name" value="CHAT"/>
    <property type="match status" value="1"/>
</dbReference>